<dbReference type="RefSeq" id="WP_183893621.1">
    <property type="nucleotide sequence ID" value="NZ_JACIDV010000001.1"/>
</dbReference>
<evidence type="ECO:0000313" key="1">
    <source>
        <dbReference type="EMBL" id="MBB3944536.1"/>
    </source>
</evidence>
<evidence type="ECO:0008006" key="3">
    <source>
        <dbReference type="Google" id="ProtNLM"/>
    </source>
</evidence>
<evidence type="ECO:0000313" key="2">
    <source>
        <dbReference type="Proteomes" id="UP000565286"/>
    </source>
</evidence>
<dbReference type="Proteomes" id="UP000565286">
    <property type="component" value="Unassembled WGS sequence"/>
</dbReference>
<dbReference type="EMBL" id="JACIDV010000001">
    <property type="protein sequence ID" value="MBB3944536.1"/>
    <property type="molecule type" value="Genomic_DNA"/>
</dbReference>
<dbReference type="CDD" id="cd06232">
    <property type="entry name" value="M14-like"/>
    <property type="match status" value="1"/>
</dbReference>
<accession>A0A7W6CC53</accession>
<keyword evidence="2" id="KW-1185">Reference proteome</keyword>
<comment type="caution">
    <text evidence="1">The sequence shown here is derived from an EMBL/GenBank/DDBJ whole genome shotgun (WGS) entry which is preliminary data.</text>
</comment>
<reference evidence="1 2" key="1">
    <citation type="submission" date="2020-08" db="EMBL/GenBank/DDBJ databases">
        <title>Genomic Encyclopedia of Type Strains, Phase IV (KMG-IV): sequencing the most valuable type-strain genomes for metagenomic binning, comparative biology and taxonomic classification.</title>
        <authorList>
            <person name="Goeker M."/>
        </authorList>
    </citation>
    <scope>NUCLEOTIDE SEQUENCE [LARGE SCALE GENOMIC DNA]</scope>
    <source>
        <strain evidence="1 2">DSM 26438</strain>
    </source>
</reference>
<protein>
    <recommendedName>
        <fullName evidence="3">Peptidase M14</fullName>
    </recommendedName>
</protein>
<dbReference type="AlphaFoldDB" id="A0A7W6CC53"/>
<dbReference type="SUPFAM" id="SSF53187">
    <property type="entry name" value="Zn-dependent exopeptidases"/>
    <property type="match status" value="1"/>
</dbReference>
<gene>
    <name evidence="1" type="ORF">GGQ73_000459</name>
</gene>
<dbReference type="Gene3D" id="3.40.630.10">
    <property type="entry name" value="Zn peptidases"/>
    <property type="match status" value="1"/>
</dbReference>
<sequence length="580" mass="64869">MTVIFSQSFNRTLDELVERAVPGQFLEAWTFDDSSSRRDTERRLLEKGVMSRIHCAYKPLLHAFLEEIDLTGVETIQIQYPVHTQAPVNRFRLEAYPLAALVGNAKIEFVPREDAAFFYHVVLTRAYGSETLKIMAPNRVHVDIVGQTNVSPTGWLRRGNDEVGERLETDYERLFGSAIDAVTKHDWGNEEPYFEELNLRIGYPSDDAPLSVGDETVSVREALHEDLYFSLLEFFQKKSGRPLGDRGLTPGQIVPEVIKSDAEISVHIQIRPLEKEFVDGAHQPIATATAPLAADQISSSLSELGGEEFVAVARSGRCVMAAYRGGSDAAVMISGGQHANETTGIVGALRAAHVLNNRADAHFTISPLENPDGYAIHQRLRVDNPRHMHHAARYTALGDDLEYRTRETSGAHLNETEIRFRAQELSGAALHINLHGYPSHEWTRPLSGYIPRNFAMWTLPKGFFLIVRHHSDWAEQAEALLDKITRRLAVIPGLLDDNKRQIGLYEIHAGETGFQIINGIPCLTSIDDRHAVPITLITEYPDETIYGEPFITGHTAQMQTVISAYEAWQEIMTSNFQAGI</sequence>
<organism evidence="1 2">
    <name type="scientific">Rhizobium skierniewicense</name>
    <dbReference type="NCBI Taxonomy" id="984260"/>
    <lineage>
        <taxon>Bacteria</taxon>
        <taxon>Pseudomonadati</taxon>
        <taxon>Pseudomonadota</taxon>
        <taxon>Alphaproteobacteria</taxon>
        <taxon>Hyphomicrobiales</taxon>
        <taxon>Rhizobiaceae</taxon>
        <taxon>Rhizobium/Agrobacterium group</taxon>
        <taxon>Rhizobium</taxon>
    </lineage>
</organism>
<name>A0A7W6CC53_9HYPH</name>
<proteinExistence type="predicted"/>